<name>A0ABY3RVK2_9MICO</name>
<dbReference type="Proteomes" id="UP001199642">
    <property type="component" value="Chromosome"/>
</dbReference>
<dbReference type="RefSeq" id="WP_067244584.1">
    <property type="nucleotide sequence ID" value="NZ_CP082781.1"/>
</dbReference>
<evidence type="ECO:0000256" key="1">
    <source>
        <dbReference type="SAM" id="SignalP"/>
    </source>
</evidence>
<keyword evidence="3" id="KW-1185">Reference proteome</keyword>
<organism evidence="2 3">
    <name type="scientific">Microbacterium resistens</name>
    <dbReference type="NCBI Taxonomy" id="156977"/>
    <lineage>
        <taxon>Bacteria</taxon>
        <taxon>Bacillati</taxon>
        <taxon>Actinomycetota</taxon>
        <taxon>Actinomycetes</taxon>
        <taxon>Micrococcales</taxon>
        <taxon>Microbacteriaceae</taxon>
        <taxon>Microbacterium</taxon>
    </lineage>
</organism>
<dbReference type="EMBL" id="CP082781">
    <property type="protein sequence ID" value="UGS27310.1"/>
    <property type="molecule type" value="Genomic_DNA"/>
</dbReference>
<evidence type="ECO:0000313" key="2">
    <source>
        <dbReference type="EMBL" id="UGS27310.1"/>
    </source>
</evidence>
<evidence type="ECO:0008006" key="4">
    <source>
        <dbReference type="Google" id="ProtNLM"/>
    </source>
</evidence>
<evidence type="ECO:0000313" key="3">
    <source>
        <dbReference type="Proteomes" id="UP001199642"/>
    </source>
</evidence>
<proteinExistence type="predicted"/>
<feature type="signal peptide" evidence="1">
    <location>
        <begin position="1"/>
        <end position="29"/>
    </location>
</feature>
<reference evidence="2 3" key="1">
    <citation type="submission" date="2023-01" db="EMBL/GenBank/DDBJ databases">
        <title>Characterization of estradiol degrading bacteria Microbacterium sp. MZT7 and reveal degrading genes through genome analysis.</title>
        <authorList>
            <person name="Hao P."/>
            <person name="Gao Y."/>
        </authorList>
    </citation>
    <scope>NUCLEOTIDE SEQUENCE [LARGE SCALE GENOMIC DNA]</scope>
    <source>
        <strain evidence="2 3">MZT7</strain>
    </source>
</reference>
<feature type="chain" id="PRO_5045542695" description="Peptidase inhibitor family I36" evidence="1">
    <location>
        <begin position="30"/>
        <end position="160"/>
    </location>
</feature>
<sequence length="160" mass="15784">MHRLRSLLTVAAAALLVVGGLFAPMAAQASSDDLQERVDQVLAAYPGGEQTGPGEITWDDGAVVLTLLPGTADSAFARGVGSCADGTFCAFSGSSLSGARISFTSCSGANSVAPLGSPVRSIANARSSGVVVAYNGSSAVASVGAGAWTNTSATITRLGC</sequence>
<protein>
    <recommendedName>
        <fullName evidence="4">Peptidase inhibitor family I36</fullName>
    </recommendedName>
</protein>
<keyword evidence="1" id="KW-0732">Signal</keyword>
<gene>
    <name evidence="2" type="ORF">K8F61_03630</name>
</gene>
<accession>A0ABY3RVK2</accession>